<comment type="caution">
    <text evidence="4">The sequence shown here is derived from an EMBL/GenBank/DDBJ whole genome shotgun (WGS) entry which is preliminary data.</text>
</comment>
<dbReference type="Pfam" id="PF01381">
    <property type="entry name" value="HTH_3"/>
    <property type="match status" value="1"/>
</dbReference>
<dbReference type="AlphaFoldDB" id="A0A4Q1HCN9"/>
<dbReference type="Gene3D" id="1.10.260.40">
    <property type="entry name" value="lambda repressor-like DNA-binding domains"/>
    <property type="match status" value="1"/>
</dbReference>
<dbReference type="SUPFAM" id="SSF51182">
    <property type="entry name" value="RmlC-like cupins"/>
    <property type="match status" value="1"/>
</dbReference>
<evidence type="ECO:0000256" key="2">
    <source>
        <dbReference type="SAM" id="MobiDB-lite"/>
    </source>
</evidence>
<dbReference type="RefSeq" id="WP_129154240.1">
    <property type="nucleotide sequence ID" value="NZ_JBHSDO010000003.1"/>
</dbReference>
<proteinExistence type="predicted"/>
<evidence type="ECO:0000259" key="3">
    <source>
        <dbReference type="PROSITE" id="PS50943"/>
    </source>
</evidence>
<dbReference type="EMBL" id="PYAL01000010">
    <property type="protein sequence ID" value="RXN83347.1"/>
    <property type="molecule type" value="Genomic_DNA"/>
</dbReference>
<dbReference type="GO" id="GO:0005829">
    <property type="term" value="C:cytosol"/>
    <property type="evidence" value="ECO:0007669"/>
    <property type="project" value="TreeGrafter"/>
</dbReference>
<dbReference type="InterPro" id="IPR011051">
    <property type="entry name" value="RmlC_Cupin_sf"/>
</dbReference>
<accession>A0A4Q1HCN9</accession>
<organism evidence="4 5">
    <name type="scientific">Achromobacter aloeverae</name>
    <dbReference type="NCBI Taxonomy" id="1750518"/>
    <lineage>
        <taxon>Bacteria</taxon>
        <taxon>Pseudomonadati</taxon>
        <taxon>Pseudomonadota</taxon>
        <taxon>Betaproteobacteria</taxon>
        <taxon>Burkholderiales</taxon>
        <taxon>Alcaligenaceae</taxon>
        <taxon>Achromobacter</taxon>
    </lineage>
</organism>
<feature type="domain" description="HTH cro/C1-type" evidence="3">
    <location>
        <begin position="29"/>
        <end position="83"/>
    </location>
</feature>
<dbReference type="SMART" id="SM00530">
    <property type="entry name" value="HTH_XRE"/>
    <property type="match status" value="1"/>
</dbReference>
<sequence length="208" mass="22710">MPRTDPIDPNKQEDGSETDNVSQIFGERVRLLREHARLTLEELAQRSGVSRAMLSKVERGEKSPTIGVASSIAKALGTSLTYLTNGEEAHRAVAVVRRDERHVFRDSESGFERHLLSPAIAGIATEVLYHLLKPGTSTGTLPAYPAGTEKQVVVVSGTLTVSMKSGDTLLRAGDAMYFEADVDHAFVNRGKTQCEYYLIVSRSPRPNG</sequence>
<name>A0A4Q1HCN9_9BURK</name>
<gene>
    <name evidence="4" type="ORF">C7R54_28135</name>
</gene>
<dbReference type="InterPro" id="IPR014710">
    <property type="entry name" value="RmlC-like_jellyroll"/>
</dbReference>
<dbReference type="SUPFAM" id="SSF47413">
    <property type="entry name" value="lambda repressor-like DNA-binding domains"/>
    <property type="match status" value="1"/>
</dbReference>
<dbReference type="CDD" id="cd00093">
    <property type="entry name" value="HTH_XRE"/>
    <property type="match status" value="1"/>
</dbReference>
<evidence type="ECO:0000256" key="1">
    <source>
        <dbReference type="ARBA" id="ARBA00023125"/>
    </source>
</evidence>
<feature type="region of interest" description="Disordered" evidence="2">
    <location>
        <begin position="1"/>
        <end position="20"/>
    </location>
</feature>
<evidence type="ECO:0000313" key="4">
    <source>
        <dbReference type="EMBL" id="RXN83347.1"/>
    </source>
</evidence>
<dbReference type="GO" id="GO:0003700">
    <property type="term" value="F:DNA-binding transcription factor activity"/>
    <property type="evidence" value="ECO:0007669"/>
    <property type="project" value="TreeGrafter"/>
</dbReference>
<dbReference type="InterPro" id="IPR001387">
    <property type="entry name" value="Cro/C1-type_HTH"/>
</dbReference>
<feature type="compositionally biased region" description="Basic and acidic residues" evidence="2">
    <location>
        <begin position="1"/>
        <end position="14"/>
    </location>
</feature>
<dbReference type="GO" id="GO:0003677">
    <property type="term" value="F:DNA binding"/>
    <property type="evidence" value="ECO:0007669"/>
    <property type="project" value="UniProtKB-KW"/>
</dbReference>
<dbReference type="Proteomes" id="UP000290849">
    <property type="component" value="Unassembled WGS sequence"/>
</dbReference>
<dbReference type="InterPro" id="IPR010982">
    <property type="entry name" value="Lambda_DNA-bd_dom_sf"/>
</dbReference>
<dbReference type="InterPro" id="IPR013096">
    <property type="entry name" value="Cupin_2"/>
</dbReference>
<protein>
    <submittedName>
        <fullName evidence="4">XRE family transcriptional regulator</fullName>
    </submittedName>
</protein>
<keyword evidence="1" id="KW-0238">DNA-binding</keyword>
<dbReference type="PANTHER" id="PTHR46797">
    <property type="entry name" value="HTH-TYPE TRANSCRIPTIONAL REGULATOR"/>
    <property type="match status" value="1"/>
</dbReference>
<dbReference type="PROSITE" id="PS50943">
    <property type="entry name" value="HTH_CROC1"/>
    <property type="match status" value="1"/>
</dbReference>
<keyword evidence="5" id="KW-1185">Reference proteome</keyword>
<evidence type="ECO:0000313" key="5">
    <source>
        <dbReference type="Proteomes" id="UP000290849"/>
    </source>
</evidence>
<dbReference type="CDD" id="cd02209">
    <property type="entry name" value="cupin_XRE_C"/>
    <property type="match status" value="1"/>
</dbReference>
<dbReference type="Gene3D" id="2.60.120.10">
    <property type="entry name" value="Jelly Rolls"/>
    <property type="match status" value="1"/>
</dbReference>
<dbReference type="PANTHER" id="PTHR46797:SF1">
    <property type="entry name" value="METHYLPHOSPHONATE SYNTHASE"/>
    <property type="match status" value="1"/>
</dbReference>
<dbReference type="OrthoDB" id="73827at2"/>
<dbReference type="InterPro" id="IPR050807">
    <property type="entry name" value="TransReg_Diox_bact_type"/>
</dbReference>
<reference evidence="4 5" key="1">
    <citation type="journal article" date="2017" name="Int. J. Syst. Evol. Microbiol.">
        <title>Achromobacter aloeverae sp. nov., isolated from the root of Aloe vera (L.) Burm.f.</title>
        <authorList>
            <person name="Kuncharoen N."/>
            <person name="Muramatsu Y."/>
            <person name="Shibata C."/>
            <person name="Kamakura Y."/>
            <person name="Nakagawa Y."/>
            <person name="Tanasupawat S."/>
        </authorList>
    </citation>
    <scope>NUCLEOTIDE SEQUENCE [LARGE SCALE GENOMIC DNA]</scope>
    <source>
        <strain evidence="4 5">AVA-1</strain>
    </source>
</reference>
<dbReference type="Pfam" id="PF07883">
    <property type="entry name" value="Cupin_2"/>
    <property type="match status" value="1"/>
</dbReference>